<keyword evidence="11" id="KW-1015">Disulfide bond</keyword>
<keyword evidence="19" id="KW-1185">Reference proteome</keyword>
<feature type="region of interest" description="Disordered" evidence="15">
    <location>
        <begin position="1"/>
        <end position="67"/>
    </location>
</feature>
<keyword evidence="3" id="KW-0813">Transport</keyword>
<comment type="similarity">
    <text evidence="14">Belongs to the amino acid/polyamine transporter 2 family. SLC38A9 subfamily.</text>
</comment>
<evidence type="ECO:0000256" key="3">
    <source>
        <dbReference type="ARBA" id="ARBA00022448"/>
    </source>
</evidence>
<organism evidence="18">
    <name type="scientific">Notodromas monacha</name>
    <dbReference type="NCBI Taxonomy" id="399045"/>
    <lineage>
        <taxon>Eukaryota</taxon>
        <taxon>Metazoa</taxon>
        <taxon>Ecdysozoa</taxon>
        <taxon>Arthropoda</taxon>
        <taxon>Crustacea</taxon>
        <taxon>Oligostraca</taxon>
        <taxon>Ostracoda</taxon>
        <taxon>Podocopa</taxon>
        <taxon>Podocopida</taxon>
        <taxon>Cypridocopina</taxon>
        <taxon>Cypridoidea</taxon>
        <taxon>Cyprididae</taxon>
        <taxon>Notodromas</taxon>
    </lineage>
</organism>
<proteinExistence type="inferred from homology"/>
<dbReference type="GO" id="GO:0015179">
    <property type="term" value="F:L-amino acid transmembrane transporter activity"/>
    <property type="evidence" value="ECO:0007669"/>
    <property type="project" value="TreeGrafter"/>
</dbReference>
<feature type="domain" description="Amino acid transporter transmembrane" evidence="17">
    <location>
        <begin position="127"/>
        <end position="526"/>
    </location>
</feature>
<evidence type="ECO:0000256" key="12">
    <source>
        <dbReference type="ARBA" id="ARBA00023180"/>
    </source>
</evidence>
<keyword evidence="4 16" id="KW-0812">Transmembrane</keyword>
<dbReference type="GO" id="GO:0005765">
    <property type="term" value="C:lysosomal membrane"/>
    <property type="evidence" value="ECO:0007669"/>
    <property type="project" value="UniProtKB-SubCell"/>
</dbReference>
<dbReference type="InterPro" id="IPR013057">
    <property type="entry name" value="AA_transpt_TM"/>
</dbReference>
<feature type="transmembrane region" description="Helical" evidence="16">
    <location>
        <begin position="156"/>
        <end position="174"/>
    </location>
</feature>
<evidence type="ECO:0000256" key="11">
    <source>
        <dbReference type="ARBA" id="ARBA00023157"/>
    </source>
</evidence>
<dbReference type="PANTHER" id="PTHR22950">
    <property type="entry name" value="AMINO ACID TRANSPORTER"/>
    <property type="match status" value="1"/>
</dbReference>
<reference evidence="18" key="1">
    <citation type="submission" date="2020-11" db="EMBL/GenBank/DDBJ databases">
        <authorList>
            <person name="Tran Van P."/>
        </authorList>
    </citation>
    <scope>NUCLEOTIDE SEQUENCE</scope>
</reference>
<gene>
    <name evidence="18" type="ORF">NMOB1V02_LOCUS592</name>
</gene>
<evidence type="ECO:0000259" key="17">
    <source>
        <dbReference type="Pfam" id="PF01490"/>
    </source>
</evidence>
<feature type="transmembrane region" description="Helical" evidence="16">
    <location>
        <begin position="347"/>
        <end position="368"/>
    </location>
</feature>
<evidence type="ECO:0000313" key="19">
    <source>
        <dbReference type="Proteomes" id="UP000678499"/>
    </source>
</evidence>
<evidence type="ECO:0000256" key="4">
    <source>
        <dbReference type="ARBA" id="ARBA00022692"/>
    </source>
</evidence>
<evidence type="ECO:0000256" key="15">
    <source>
        <dbReference type="SAM" id="MobiDB-lite"/>
    </source>
</evidence>
<accession>A0A7R9BFE3</accession>
<evidence type="ECO:0000256" key="8">
    <source>
        <dbReference type="ARBA" id="ARBA00022989"/>
    </source>
</evidence>
<keyword evidence="8 16" id="KW-1133">Transmembrane helix</keyword>
<dbReference type="GO" id="GO:0031902">
    <property type="term" value="C:late endosome membrane"/>
    <property type="evidence" value="ECO:0007669"/>
    <property type="project" value="UniProtKB-SubCell"/>
</dbReference>
<dbReference type="OrthoDB" id="294730at2759"/>
<evidence type="ECO:0000256" key="9">
    <source>
        <dbReference type="ARBA" id="ARBA00023053"/>
    </source>
</evidence>
<evidence type="ECO:0000256" key="1">
    <source>
        <dbReference type="ARBA" id="ARBA00004107"/>
    </source>
</evidence>
<evidence type="ECO:0000256" key="6">
    <source>
        <dbReference type="ARBA" id="ARBA00022753"/>
    </source>
</evidence>
<keyword evidence="10 16" id="KW-0472">Membrane</keyword>
<dbReference type="Proteomes" id="UP000678499">
    <property type="component" value="Unassembled WGS sequence"/>
</dbReference>
<name>A0A7R9BFE3_9CRUS</name>
<keyword evidence="5" id="KW-0479">Metal-binding</keyword>
<protein>
    <recommendedName>
        <fullName evidence="17">Amino acid transporter transmembrane domain-containing protein</fullName>
    </recommendedName>
</protein>
<keyword evidence="13" id="KW-0458">Lysosome</keyword>
<dbReference type="PANTHER" id="PTHR22950:SF244">
    <property type="entry name" value="NEUTRAL AMINO ACID TRANSPORTER 9"/>
    <property type="match status" value="1"/>
</dbReference>
<keyword evidence="12" id="KW-0325">Glycoprotein</keyword>
<evidence type="ECO:0000313" key="18">
    <source>
        <dbReference type="EMBL" id="CAD7272670.1"/>
    </source>
</evidence>
<feature type="transmembrane region" description="Helical" evidence="16">
    <location>
        <begin position="467"/>
        <end position="492"/>
    </location>
</feature>
<evidence type="ECO:0000256" key="2">
    <source>
        <dbReference type="ARBA" id="ARBA00004155"/>
    </source>
</evidence>
<evidence type="ECO:0000256" key="10">
    <source>
        <dbReference type="ARBA" id="ARBA00023136"/>
    </source>
</evidence>
<dbReference type="Pfam" id="PF01490">
    <property type="entry name" value="Aa_trans"/>
    <property type="match status" value="1"/>
</dbReference>
<evidence type="ECO:0000256" key="7">
    <source>
        <dbReference type="ARBA" id="ARBA00022970"/>
    </source>
</evidence>
<evidence type="ECO:0000256" key="16">
    <source>
        <dbReference type="SAM" id="Phobius"/>
    </source>
</evidence>
<feature type="transmembrane region" description="Helical" evidence="16">
    <location>
        <begin position="389"/>
        <end position="411"/>
    </location>
</feature>
<sequence length="556" mass="61570">MEPKRIFEIGVGDDGRNSGLSTPARPGTPSSVPTSRPSTPTGRRPFHYYGTVGRPPSSLEAGTLEPSRVSDASISEQNVYMRYKYYSRLRQRADSSEAALLIPDHVVPSSFFIPLLPLPDLAGRQSSVVTIFAIWNTMMGTSLLSMPWAIQRAGVILGSGLLLLMFMVCLYTAYRTVNAQSNAGITGDVLELPQLMRLLLGRWAECATLLASILALVGASIAYWILLTNFLYSMVKFIENEIEMANKSPDFYNYTVANVICPSKNISDELILGNSSFDEFWSLNLTAPLVLFLLLFPLMNVKSPSFFMKFNAMGTISVFFIAVFIGVKVGEWGFHVNIHDDTRDDYVALYSLSSAHVLTGVLSLAMFTHNVIITIMSNQRHPENNGRDLSAAYVLVTITYCSVGLLFWLAFPLAKDCIEDNLLNNFSGNDVLAAVARCFLLFQLTTVFPLLTYVIRSQIMYVIYETVYPGFWHVLFLNLLIAILCVLFTIFLPQIGTIIRFAGAFCGMVLVFTLPCVAYMAVLRRQGKLSFPIQVFHGLLIAGGLLNLALQFVGGD</sequence>
<dbReference type="EMBL" id="OA882087">
    <property type="protein sequence ID" value="CAD7272670.1"/>
    <property type="molecule type" value="Genomic_DNA"/>
</dbReference>
<dbReference type="EMBL" id="CAJPEX010000050">
    <property type="protein sequence ID" value="CAG0912822.1"/>
    <property type="molecule type" value="Genomic_DNA"/>
</dbReference>
<feature type="transmembrane region" description="Helical" evidence="16">
    <location>
        <begin position="310"/>
        <end position="327"/>
    </location>
</feature>
<keyword evidence="9" id="KW-0915">Sodium</keyword>
<feature type="compositionally biased region" description="Low complexity" evidence="15">
    <location>
        <begin position="25"/>
        <end position="43"/>
    </location>
</feature>
<feature type="transmembrane region" description="Helical" evidence="16">
    <location>
        <begin position="280"/>
        <end position="298"/>
    </location>
</feature>
<dbReference type="AlphaFoldDB" id="A0A7R9BFE3"/>
<feature type="transmembrane region" description="Helical" evidence="16">
    <location>
        <begin position="431"/>
        <end position="455"/>
    </location>
</feature>
<keyword evidence="6" id="KW-0967">Endosome</keyword>
<evidence type="ECO:0000256" key="14">
    <source>
        <dbReference type="ARBA" id="ARBA00038442"/>
    </source>
</evidence>
<feature type="transmembrane region" description="Helical" evidence="16">
    <location>
        <begin position="206"/>
        <end position="226"/>
    </location>
</feature>
<comment type="subcellular location">
    <subcellularLocation>
        <location evidence="1">Late endosome membrane</location>
        <topology evidence="1">Multi-pass membrane protein</topology>
    </subcellularLocation>
    <subcellularLocation>
        <location evidence="2">Lysosome membrane</location>
        <topology evidence="2">Multi-pass membrane protein</topology>
    </subcellularLocation>
</comment>
<feature type="transmembrane region" description="Helical" evidence="16">
    <location>
        <begin position="498"/>
        <end position="523"/>
    </location>
</feature>
<feature type="transmembrane region" description="Helical" evidence="16">
    <location>
        <begin position="535"/>
        <end position="554"/>
    </location>
</feature>
<evidence type="ECO:0000256" key="13">
    <source>
        <dbReference type="ARBA" id="ARBA00023228"/>
    </source>
</evidence>
<dbReference type="GO" id="GO:0046872">
    <property type="term" value="F:metal ion binding"/>
    <property type="evidence" value="ECO:0007669"/>
    <property type="project" value="UniProtKB-KW"/>
</dbReference>
<evidence type="ECO:0000256" key="5">
    <source>
        <dbReference type="ARBA" id="ARBA00022723"/>
    </source>
</evidence>
<keyword evidence="7" id="KW-0029">Amino-acid transport</keyword>